<dbReference type="SUPFAM" id="SSF51556">
    <property type="entry name" value="Metallo-dependent hydrolases"/>
    <property type="match status" value="1"/>
</dbReference>
<dbReference type="InterPro" id="IPR051781">
    <property type="entry name" value="Metallo-dep_Hydrolase"/>
</dbReference>
<dbReference type="RefSeq" id="WP_104229571.1">
    <property type="nucleotide sequence ID" value="NZ_PSNW01000003.1"/>
</dbReference>
<dbReference type="InterPro" id="IPR006680">
    <property type="entry name" value="Amidohydro-rel"/>
</dbReference>
<comment type="caution">
    <text evidence="2">The sequence shown here is derived from an EMBL/GenBank/DDBJ whole genome shotgun (WGS) entry which is preliminary data.</text>
</comment>
<protein>
    <submittedName>
        <fullName evidence="2">Amidohydrolase</fullName>
    </submittedName>
</protein>
<dbReference type="GO" id="GO:0016810">
    <property type="term" value="F:hydrolase activity, acting on carbon-nitrogen (but not peptide) bonds"/>
    <property type="evidence" value="ECO:0007669"/>
    <property type="project" value="InterPro"/>
</dbReference>
<dbReference type="Gene3D" id="3.20.20.140">
    <property type="entry name" value="Metal-dependent hydrolases"/>
    <property type="match status" value="1"/>
</dbReference>
<reference evidence="2 3" key="1">
    <citation type="submission" date="2018-02" db="EMBL/GenBank/DDBJ databases">
        <title>Genome sequencing of Solimonas sp. HR-BB.</title>
        <authorList>
            <person name="Lee Y."/>
            <person name="Jeon C.O."/>
        </authorList>
    </citation>
    <scope>NUCLEOTIDE SEQUENCE [LARGE SCALE GENOMIC DNA]</scope>
    <source>
        <strain evidence="2 3">HR-BB</strain>
    </source>
</reference>
<keyword evidence="2" id="KW-0378">Hydrolase</keyword>
<gene>
    <name evidence="2" type="ORF">C3942_06505</name>
</gene>
<dbReference type="InterPro" id="IPR032466">
    <property type="entry name" value="Metal_Hydrolase"/>
</dbReference>
<dbReference type="AlphaFoldDB" id="A0A2S5THF1"/>
<organism evidence="2 3">
    <name type="scientific">Solimonas fluminis</name>
    <dbReference type="NCBI Taxonomy" id="2086571"/>
    <lineage>
        <taxon>Bacteria</taxon>
        <taxon>Pseudomonadati</taxon>
        <taxon>Pseudomonadota</taxon>
        <taxon>Gammaproteobacteria</taxon>
        <taxon>Nevskiales</taxon>
        <taxon>Nevskiaceae</taxon>
        <taxon>Solimonas</taxon>
    </lineage>
</organism>
<dbReference type="Gene3D" id="2.30.40.10">
    <property type="entry name" value="Urease, subunit C, domain 1"/>
    <property type="match status" value="1"/>
</dbReference>
<dbReference type="OrthoDB" id="9782972at2"/>
<dbReference type="SUPFAM" id="SSF51338">
    <property type="entry name" value="Composite domain of metallo-dependent hydrolases"/>
    <property type="match status" value="1"/>
</dbReference>
<dbReference type="InterPro" id="IPR011059">
    <property type="entry name" value="Metal-dep_hydrolase_composite"/>
</dbReference>
<proteinExistence type="predicted"/>
<evidence type="ECO:0000259" key="1">
    <source>
        <dbReference type="Pfam" id="PF01979"/>
    </source>
</evidence>
<sequence length="426" mass="45740">MNRTLFTGARVWDASGAAPFEGEVLVEGNRVRAVARGRGQIAPAGAEVIDARGMFLMPGMTEGHAHLSFEAVTATEDLITPSPEAHTLLTARVAKVLLDHGFTSAWGASEAKLRLGVAVRDAVNAGLLQGPRIRAGSLEISVTGAMGDESREHNPRKGPSIIVDGVEEMRKAVRLCCREGCDNIKLDVSGDPFYPNTPAHTTPMTFDEIRVAVETAHDYGRRVNAHTRSIAGSKACLRAGVDMLYHCEYSDPELLDLFEAARDKVFVAPTVSLFHSIVNNEAAPNGLTAEIGGYMGIPGLVEASIRTHTELRKRGIRHLIGGDYGFAWSRNGTNARDLGFFVKYYGYSPVEALRCATAHGGAAMTLDNGEKLGEVREGYLADLLLVDGDPLADLSVLLDAQRLVVIMKDGQVHKNGSATVQRRAAA</sequence>
<dbReference type="PANTHER" id="PTHR43135:SF3">
    <property type="entry name" value="ALPHA-D-RIBOSE 1-METHYLPHOSPHONATE 5-TRIPHOSPHATE DIPHOSPHATASE"/>
    <property type="match status" value="1"/>
</dbReference>
<dbReference type="Pfam" id="PF01979">
    <property type="entry name" value="Amidohydro_1"/>
    <property type="match status" value="1"/>
</dbReference>
<dbReference type="Proteomes" id="UP000238220">
    <property type="component" value="Unassembled WGS sequence"/>
</dbReference>
<evidence type="ECO:0000313" key="2">
    <source>
        <dbReference type="EMBL" id="PPE74413.1"/>
    </source>
</evidence>
<dbReference type="PANTHER" id="PTHR43135">
    <property type="entry name" value="ALPHA-D-RIBOSE 1-METHYLPHOSPHONATE 5-TRIPHOSPHATE DIPHOSPHATASE"/>
    <property type="match status" value="1"/>
</dbReference>
<evidence type="ECO:0000313" key="3">
    <source>
        <dbReference type="Proteomes" id="UP000238220"/>
    </source>
</evidence>
<accession>A0A2S5THF1</accession>
<feature type="domain" description="Amidohydrolase-related" evidence="1">
    <location>
        <begin position="55"/>
        <end position="412"/>
    </location>
</feature>
<dbReference type="EMBL" id="PSNW01000003">
    <property type="protein sequence ID" value="PPE74413.1"/>
    <property type="molecule type" value="Genomic_DNA"/>
</dbReference>
<keyword evidence="3" id="KW-1185">Reference proteome</keyword>
<name>A0A2S5THF1_9GAMM</name>